<keyword evidence="4 7" id="KW-0210">Decarboxylase</keyword>
<dbReference type="UniPathway" id="UPA00251">
    <property type="reaction ID" value="UER00321"/>
</dbReference>
<feature type="binding site" evidence="7">
    <location>
        <position position="228"/>
    </location>
    <ligand>
        <name>substrate</name>
    </ligand>
</feature>
<comment type="catalytic activity">
    <reaction evidence="7 8">
        <text>uroporphyrinogen III + 4 H(+) = coproporphyrinogen III + 4 CO2</text>
        <dbReference type="Rhea" id="RHEA:19865"/>
        <dbReference type="ChEBI" id="CHEBI:15378"/>
        <dbReference type="ChEBI" id="CHEBI:16526"/>
        <dbReference type="ChEBI" id="CHEBI:57308"/>
        <dbReference type="ChEBI" id="CHEBI:57309"/>
        <dbReference type="EC" id="4.1.1.37"/>
    </reaction>
</comment>
<feature type="binding site" evidence="7">
    <location>
        <position position="95"/>
    </location>
    <ligand>
        <name>substrate</name>
    </ligand>
</feature>
<evidence type="ECO:0000256" key="3">
    <source>
        <dbReference type="ARBA" id="ARBA00012288"/>
    </source>
</evidence>
<dbReference type="InterPro" id="IPR038071">
    <property type="entry name" value="UROD/MetE-like_sf"/>
</dbReference>
<dbReference type="PROSITE" id="PS00906">
    <property type="entry name" value="UROD_1"/>
    <property type="match status" value="1"/>
</dbReference>
<comment type="caution">
    <text evidence="7">Lacks conserved residue(s) required for the propagation of feature annotation.</text>
</comment>
<dbReference type="InterPro" id="IPR000257">
    <property type="entry name" value="Uroporphyrinogen_deCOase"/>
</dbReference>
<dbReference type="SUPFAM" id="SSF51726">
    <property type="entry name" value="UROD/MetE-like"/>
    <property type="match status" value="1"/>
</dbReference>
<evidence type="ECO:0000256" key="1">
    <source>
        <dbReference type="ARBA" id="ARBA00004804"/>
    </source>
</evidence>
<accession>A0A402BH48</accession>
<dbReference type="EC" id="4.1.1.37" evidence="3 7"/>
<evidence type="ECO:0000256" key="7">
    <source>
        <dbReference type="HAMAP-Rule" id="MF_00218"/>
    </source>
</evidence>
<dbReference type="NCBIfam" id="TIGR01464">
    <property type="entry name" value="hemE"/>
    <property type="match status" value="1"/>
</dbReference>
<feature type="domain" description="Uroporphyrinogen decarboxylase (URO-D)" evidence="11">
    <location>
        <begin position="161"/>
        <end position="177"/>
    </location>
</feature>
<dbReference type="Pfam" id="PF01208">
    <property type="entry name" value="URO-D"/>
    <property type="match status" value="1"/>
</dbReference>
<dbReference type="Proteomes" id="UP000287171">
    <property type="component" value="Unassembled WGS sequence"/>
</dbReference>
<evidence type="ECO:0000256" key="4">
    <source>
        <dbReference type="ARBA" id="ARBA00022793"/>
    </source>
</evidence>
<comment type="similarity">
    <text evidence="2 7 9">Belongs to the uroporphyrinogen decarboxylase family.</text>
</comment>
<feature type="site" description="Transition state stabilizer" evidence="7">
    <location>
        <position position="95"/>
    </location>
</feature>
<dbReference type="HAMAP" id="MF_00218">
    <property type="entry name" value="URO_D"/>
    <property type="match status" value="1"/>
</dbReference>
<dbReference type="Gene3D" id="3.20.20.210">
    <property type="match status" value="1"/>
</dbReference>
<comment type="function">
    <text evidence="7">Catalyzes the decarboxylation of four acetate groups of uroporphyrinogen-III to yield coproporphyrinogen-III.</text>
</comment>
<dbReference type="GO" id="GO:0004853">
    <property type="term" value="F:uroporphyrinogen decarboxylase activity"/>
    <property type="evidence" value="ECO:0007669"/>
    <property type="project" value="UniProtKB-UniRule"/>
</dbReference>
<evidence type="ECO:0000259" key="11">
    <source>
        <dbReference type="PROSITE" id="PS00907"/>
    </source>
</evidence>
<keyword evidence="5 7" id="KW-0456">Lyase</keyword>
<reference evidence="13" key="1">
    <citation type="submission" date="2018-12" db="EMBL/GenBank/DDBJ databases">
        <title>Tengunoibacter tsumagoiensis gen. nov., sp. nov., Dictyobacter kobayashii sp. nov., D. alpinus sp. nov., and D. joshuensis sp. nov. and description of Dictyobacteraceae fam. nov. within the order Ktedonobacterales isolated from Tengu-no-mugimeshi.</title>
        <authorList>
            <person name="Wang C.M."/>
            <person name="Zheng Y."/>
            <person name="Sakai Y."/>
            <person name="Toyoda A."/>
            <person name="Minakuchi Y."/>
            <person name="Abe K."/>
            <person name="Yokota A."/>
            <person name="Yabe S."/>
        </authorList>
    </citation>
    <scope>NUCLEOTIDE SEQUENCE [LARGE SCALE GENOMIC DNA]</scope>
    <source>
        <strain evidence="13">Uno16</strain>
    </source>
</reference>
<feature type="binding site" evidence="7">
    <location>
        <position position="342"/>
    </location>
    <ligand>
        <name>substrate</name>
    </ligand>
</feature>
<evidence type="ECO:0000313" key="13">
    <source>
        <dbReference type="Proteomes" id="UP000287171"/>
    </source>
</evidence>
<evidence type="ECO:0000256" key="6">
    <source>
        <dbReference type="ARBA" id="ARBA00023244"/>
    </source>
</evidence>
<dbReference type="PANTHER" id="PTHR21091">
    <property type="entry name" value="METHYLTETRAHYDROFOLATE:HOMOCYSTEINE METHYLTRANSFERASE RELATED"/>
    <property type="match status" value="1"/>
</dbReference>
<evidence type="ECO:0000256" key="8">
    <source>
        <dbReference type="RuleBase" id="RU000554"/>
    </source>
</evidence>
<dbReference type="PANTHER" id="PTHR21091:SF169">
    <property type="entry name" value="UROPORPHYRINOGEN DECARBOXYLASE"/>
    <property type="match status" value="1"/>
</dbReference>
<organism evidence="12 13">
    <name type="scientific">Dictyobacter alpinus</name>
    <dbReference type="NCBI Taxonomy" id="2014873"/>
    <lineage>
        <taxon>Bacteria</taxon>
        <taxon>Bacillati</taxon>
        <taxon>Chloroflexota</taxon>
        <taxon>Ktedonobacteria</taxon>
        <taxon>Ktedonobacterales</taxon>
        <taxon>Dictyobacteraceae</taxon>
        <taxon>Dictyobacter</taxon>
    </lineage>
</organism>
<comment type="subcellular location">
    <subcellularLocation>
        <location evidence="7">Cytoplasm</location>
    </subcellularLocation>
</comment>
<keyword evidence="6 7" id="KW-0627">Porphyrin biosynthesis</keyword>
<dbReference type="GO" id="GO:0005829">
    <property type="term" value="C:cytosol"/>
    <property type="evidence" value="ECO:0007669"/>
    <property type="project" value="TreeGrafter"/>
</dbReference>
<dbReference type="GO" id="GO:0006782">
    <property type="term" value="P:protoporphyrinogen IX biosynthetic process"/>
    <property type="evidence" value="ECO:0007669"/>
    <property type="project" value="UniProtKB-UniRule"/>
</dbReference>
<feature type="domain" description="Uroporphyrinogen decarboxylase (URO-D)" evidence="10">
    <location>
        <begin position="41"/>
        <end position="50"/>
    </location>
</feature>
<dbReference type="EMBL" id="BIFT01000002">
    <property type="protein sequence ID" value="GCE30649.1"/>
    <property type="molecule type" value="Genomic_DNA"/>
</dbReference>
<comment type="caution">
    <text evidence="12">The sequence shown here is derived from an EMBL/GenBank/DDBJ whole genome shotgun (WGS) entry which is preliminary data.</text>
</comment>
<evidence type="ECO:0000256" key="2">
    <source>
        <dbReference type="ARBA" id="ARBA00009935"/>
    </source>
</evidence>
<comment type="subunit">
    <text evidence="7">Homodimer.</text>
</comment>
<evidence type="ECO:0000256" key="9">
    <source>
        <dbReference type="RuleBase" id="RU004169"/>
    </source>
</evidence>
<keyword evidence="13" id="KW-1185">Reference proteome</keyword>
<sequence length="368" mass="40862">MEIYKSNYMNTTPSPAAMPATTINESRFLRACRRLPVDATPVWLMRQAGRYMEEYRALRTKHPILDIIKTPELAAEVTMQPIRAYNLDAAIIFADILPPLEGMGISLEFVKGEGPVIHNPIRNRADVEALHVPDPRESLPFTLEAIKLARQELDPRGIPLIGFSGAPFTLASYAIEGGSSKAYLHAKGLMMSDAPTWHLLMEKLSEVVGHYLLAQAQAGAHALQLFDSWVGALSPADYREYILPHSKHAIEIARQGNVPIIHFGTNTSGMLDLIQEAGGDVIGVDWHIDLDRAWDSLKQETAVQGNLDPVTLLAPWSEIEKRTREILDRVKGRPGHIFNLGHGILPGTPIENVRQLVDFVHDYTAVQL</sequence>
<proteinExistence type="inferred from homology"/>
<dbReference type="AlphaFoldDB" id="A0A402BH48"/>
<evidence type="ECO:0000313" key="12">
    <source>
        <dbReference type="EMBL" id="GCE30649.1"/>
    </source>
</evidence>
<dbReference type="CDD" id="cd00717">
    <property type="entry name" value="URO-D"/>
    <property type="match status" value="1"/>
</dbReference>
<evidence type="ECO:0000259" key="10">
    <source>
        <dbReference type="PROSITE" id="PS00906"/>
    </source>
</evidence>
<comment type="pathway">
    <text evidence="1 7 8">Porphyrin-containing compound metabolism; protoporphyrin-IX biosynthesis; coproporphyrinogen-III from 5-aminolevulinate: step 4/4.</text>
</comment>
<feature type="binding site" evidence="7">
    <location>
        <position position="173"/>
    </location>
    <ligand>
        <name>substrate</name>
    </ligand>
</feature>
<feature type="binding site" evidence="7">
    <location>
        <begin position="46"/>
        <end position="50"/>
    </location>
    <ligand>
        <name>substrate</name>
    </ligand>
</feature>
<name>A0A402BH48_9CHLR</name>
<dbReference type="PROSITE" id="PS00907">
    <property type="entry name" value="UROD_2"/>
    <property type="match status" value="1"/>
</dbReference>
<evidence type="ECO:0000256" key="5">
    <source>
        <dbReference type="ARBA" id="ARBA00023239"/>
    </source>
</evidence>
<gene>
    <name evidence="12" type="primary">hemE_3</name>
    <name evidence="7" type="synonym">hemE</name>
    <name evidence="12" type="ORF">KDA_61330</name>
</gene>
<keyword evidence="7" id="KW-0963">Cytoplasm</keyword>
<dbReference type="InterPro" id="IPR006361">
    <property type="entry name" value="Uroporphyrinogen_deCO2ase_HemE"/>
</dbReference>
<protein>
    <recommendedName>
        <fullName evidence="3 7">Uroporphyrinogen decarboxylase</fullName>
        <shortName evidence="7">UPD</shortName>
        <shortName evidence="7">URO-D</shortName>
        <ecNumber evidence="3 7">4.1.1.37</ecNumber>
    </recommendedName>
</protein>